<organism evidence="3 4">
    <name type="scientific">Croceitalea dokdonensis DOKDO 023</name>
    <dbReference type="NCBI Taxonomy" id="1300341"/>
    <lineage>
        <taxon>Bacteria</taxon>
        <taxon>Pseudomonadati</taxon>
        <taxon>Bacteroidota</taxon>
        <taxon>Flavobacteriia</taxon>
        <taxon>Flavobacteriales</taxon>
        <taxon>Flavobacteriaceae</taxon>
        <taxon>Croceitalea</taxon>
    </lineage>
</organism>
<dbReference type="OrthoDB" id="9809908at2"/>
<gene>
    <name evidence="3" type="ORF">I595_2764</name>
</gene>
<keyword evidence="4" id="KW-1185">Reference proteome</keyword>
<dbReference type="InterPro" id="IPR050640">
    <property type="entry name" value="Bact_2-comp_sensor_kinase"/>
</dbReference>
<keyword evidence="3" id="KW-0418">Kinase</keyword>
<dbReference type="GO" id="GO:0016020">
    <property type="term" value="C:membrane"/>
    <property type="evidence" value="ECO:0007669"/>
    <property type="project" value="InterPro"/>
</dbReference>
<dbReference type="GO" id="GO:0000155">
    <property type="term" value="F:phosphorelay sensor kinase activity"/>
    <property type="evidence" value="ECO:0007669"/>
    <property type="project" value="InterPro"/>
</dbReference>
<feature type="transmembrane region" description="Helical" evidence="1">
    <location>
        <begin position="84"/>
        <end position="105"/>
    </location>
</feature>
<proteinExistence type="predicted"/>
<feature type="domain" description="Signal transduction histidine kinase internal region" evidence="2">
    <location>
        <begin position="166"/>
        <end position="244"/>
    </location>
</feature>
<protein>
    <submittedName>
        <fullName evidence="3">Signal transduction histidine kinase</fullName>
    </submittedName>
</protein>
<dbReference type="PANTHER" id="PTHR34220">
    <property type="entry name" value="SENSOR HISTIDINE KINASE YPDA"/>
    <property type="match status" value="1"/>
</dbReference>
<name>A0A0P7A4Y4_9FLAO</name>
<sequence length="346" mass="40205">MKRAALKILWFNDIPLIIVGVIINALITMGVYYRDSLFIVPFRLWIAKYAGFLLGIGILWLLVRTLFIRLLSLYPGYANKKKRWLRMPLLYTVFGVLLLFATGYVRPLIDVEFPGYGNPHIGLEYLMGTMMFLVNIYLYESFHLFAELKNLRIKASEIQKERITSQLINLKNQVSPHFLFNSLSTLIHLIDVDTEKSKEFVHKLAYVYQGVLEAVEENLVSIQQELPYLESYIGLLKERFGDNLNFKLMLSEKVRKKQIIPLALQLAIENAVKHNIISKHRPLHVSITAKDNYLLIKNNLQRKIQGYHKHGLGLKNISNRYQLLTDQEVIVEQNKDFFCLKLPLLA</sequence>
<evidence type="ECO:0000256" key="1">
    <source>
        <dbReference type="SAM" id="Phobius"/>
    </source>
</evidence>
<dbReference type="Pfam" id="PF06580">
    <property type="entry name" value="His_kinase"/>
    <property type="match status" value="1"/>
</dbReference>
<dbReference type="RefSeq" id="WP_054559775.1">
    <property type="nucleotide sequence ID" value="NZ_LDJX01000005.1"/>
</dbReference>
<feature type="transmembrane region" description="Helical" evidence="1">
    <location>
        <begin position="45"/>
        <end position="63"/>
    </location>
</feature>
<dbReference type="EMBL" id="LDJX01000005">
    <property type="protein sequence ID" value="KPM31497.1"/>
    <property type="molecule type" value="Genomic_DNA"/>
</dbReference>
<dbReference type="PATRIC" id="fig|1300341.3.peg.2922"/>
<comment type="caution">
    <text evidence="3">The sequence shown here is derived from an EMBL/GenBank/DDBJ whole genome shotgun (WGS) entry which is preliminary data.</text>
</comment>
<feature type="transmembrane region" description="Helical" evidence="1">
    <location>
        <begin position="125"/>
        <end position="146"/>
    </location>
</feature>
<accession>A0A0P7A4Y4</accession>
<evidence type="ECO:0000313" key="3">
    <source>
        <dbReference type="EMBL" id="KPM31497.1"/>
    </source>
</evidence>
<keyword evidence="1" id="KW-0472">Membrane</keyword>
<dbReference type="InterPro" id="IPR010559">
    <property type="entry name" value="Sig_transdc_His_kin_internal"/>
</dbReference>
<dbReference type="PANTHER" id="PTHR34220:SF7">
    <property type="entry name" value="SENSOR HISTIDINE KINASE YPDA"/>
    <property type="match status" value="1"/>
</dbReference>
<keyword evidence="3" id="KW-0808">Transferase</keyword>
<keyword evidence="1" id="KW-1133">Transmembrane helix</keyword>
<reference evidence="3 4" key="1">
    <citation type="submission" date="2015-09" db="EMBL/GenBank/DDBJ databases">
        <title>Genome sequence of the marine flavobacterium Croceitalea dokdonensis DOKDO 023 that contains proton- and sodium-pumping rhodopsins.</title>
        <authorList>
            <person name="Kwon S.-K."/>
            <person name="Lee H.K."/>
            <person name="Kwak M.-J."/>
            <person name="Kim J.F."/>
        </authorList>
    </citation>
    <scope>NUCLEOTIDE SEQUENCE [LARGE SCALE GENOMIC DNA]</scope>
    <source>
        <strain evidence="3 4">DOKDO 023</strain>
    </source>
</reference>
<evidence type="ECO:0000259" key="2">
    <source>
        <dbReference type="Pfam" id="PF06580"/>
    </source>
</evidence>
<feature type="transmembrane region" description="Helical" evidence="1">
    <location>
        <begin position="12"/>
        <end position="33"/>
    </location>
</feature>
<evidence type="ECO:0000313" key="4">
    <source>
        <dbReference type="Proteomes" id="UP000050280"/>
    </source>
</evidence>
<dbReference type="Proteomes" id="UP000050280">
    <property type="component" value="Unassembled WGS sequence"/>
</dbReference>
<keyword evidence="1" id="KW-0812">Transmembrane</keyword>
<dbReference type="AlphaFoldDB" id="A0A0P7A4Y4"/>
<dbReference type="STRING" id="1300341.I595_2764"/>